<protein>
    <submittedName>
        <fullName evidence="1">Uncharacterized protein</fullName>
    </submittedName>
</protein>
<evidence type="ECO:0000313" key="2">
    <source>
        <dbReference type="Proteomes" id="UP000627715"/>
    </source>
</evidence>
<dbReference type="EMBL" id="BMIY01000004">
    <property type="protein sequence ID" value="GGG55563.1"/>
    <property type="molecule type" value="Genomic_DNA"/>
</dbReference>
<name>A0A917LSY1_9GAMM</name>
<comment type="caution">
    <text evidence="1">The sequence shown here is derived from an EMBL/GenBank/DDBJ whole genome shotgun (WGS) entry which is preliminary data.</text>
</comment>
<accession>A0A917LSY1</accession>
<dbReference type="Proteomes" id="UP000627715">
    <property type="component" value="Unassembled WGS sequence"/>
</dbReference>
<sequence length="58" mass="6403">MGYALLSGWLLTAEAGAQTPAEIDQLTHQWLATERQISRLEADWLAQQPILELVAGRA</sequence>
<proteinExistence type="predicted"/>
<reference evidence="1" key="2">
    <citation type="submission" date="2020-09" db="EMBL/GenBank/DDBJ databases">
        <authorList>
            <person name="Sun Q."/>
            <person name="Zhou Y."/>
        </authorList>
    </citation>
    <scope>NUCLEOTIDE SEQUENCE</scope>
    <source>
        <strain evidence="1">CGMCC 1.15425</strain>
    </source>
</reference>
<evidence type="ECO:0000313" key="1">
    <source>
        <dbReference type="EMBL" id="GGG55563.1"/>
    </source>
</evidence>
<keyword evidence="2" id="KW-1185">Reference proteome</keyword>
<gene>
    <name evidence="1" type="ORF">GCM10011403_10820</name>
</gene>
<reference evidence="1" key="1">
    <citation type="journal article" date="2014" name="Int. J. Syst. Evol. Microbiol.">
        <title>Complete genome sequence of Corynebacterium casei LMG S-19264T (=DSM 44701T), isolated from a smear-ripened cheese.</title>
        <authorList>
            <consortium name="US DOE Joint Genome Institute (JGI-PGF)"/>
            <person name="Walter F."/>
            <person name="Albersmeier A."/>
            <person name="Kalinowski J."/>
            <person name="Ruckert C."/>
        </authorList>
    </citation>
    <scope>NUCLEOTIDE SEQUENCE</scope>
    <source>
        <strain evidence="1">CGMCC 1.15425</strain>
    </source>
</reference>
<organism evidence="1 2">
    <name type="scientific">Pseudohongiella nitratireducens</name>
    <dbReference type="NCBI Taxonomy" id="1768907"/>
    <lineage>
        <taxon>Bacteria</taxon>
        <taxon>Pseudomonadati</taxon>
        <taxon>Pseudomonadota</taxon>
        <taxon>Gammaproteobacteria</taxon>
        <taxon>Pseudomonadales</taxon>
        <taxon>Pseudohongiellaceae</taxon>
        <taxon>Pseudohongiella</taxon>
    </lineage>
</organism>
<dbReference type="AlphaFoldDB" id="A0A917LSY1"/>